<dbReference type="STRING" id="67365.GCA_001704635_03060"/>
<evidence type="ECO:0000313" key="3">
    <source>
        <dbReference type="EMBL" id="OMI36226.1"/>
    </source>
</evidence>
<feature type="domain" description="Thioesterase" evidence="2">
    <location>
        <begin position="37"/>
        <end position="257"/>
    </location>
</feature>
<dbReference type="Proteomes" id="UP000186168">
    <property type="component" value="Unassembled WGS sequence"/>
</dbReference>
<evidence type="ECO:0000256" key="1">
    <source>
        <dbReference type="ARBA" id="ARBA00007169"/>
    </source>
</evidence>
<dbReference type="RefSeq" id="WP_065967590.1">
    <property type="nucleotide sequence ID" value="NZ_ASQP01000349.1"/>
</dbReference>
<dbReference type="Gene3D" id="3.40.50.1820">
    <property type="entry name" value="alpha/beta hydrolase"/>
    <property type="match status" value="1"/>
</dbReference>
<sequence>MGTHAAVRPCHVADTPTRGVDTPWIVGRVTAPRPRLRLFCLPQAGGSAGSYAPWRLAPPPGIELATVELPGRGVRSAEPLPDTLEELAEAVLDGISAEFDLPYALFGHSFGALLGYEIAVRAGRRGLPAPRALLVSASRAPHTPVPRRISDRDDESLLAWLEGFGGFPPDLRRYPSYLRYALRTVRRDLALTEVYRSAGPVPVGCPLHVFGGAEDPLVAADRLERWRECAGAGCTVRLLPGGHDYLFTGAPAVLGAVAEALG</sequence>
<dbReference type="InterPro" id="IPR029058">
    <property type="entry name" value="AB_hydrolase_fold"/>
</dbReference>
<dbReference type="GeneID" id="96747661"/>
<keyword evidence="4" id="KW-1185">Reference proteome</keyword>
<accession>A0A1R1SD98</accession>
<dbReference type="Pfam" id="PF00975">
    <property type="entry name" value="Thioesterase"/>
    <property type="match status" value="1"/>
</dbReference>
<evidence type="ECO:0000313" key="4">
    <source>
        <dbReference type="Proteomes" id="UP000186168"/>
    </source>
</evidence>
<dbReference type="GO" id="GO:0008610">
    <property type="term" value="P:lipid biosynthetic process"/>
    <property type="evidence" value="ECO:0007669"/>
    <property type="project" value="TreeGrafter"/>
</dbReference>
<gene>
    <name evidence="3" type="ORF">SPAR_27346</name>
</gene>
<dbReference type="EMBL" id="ASQP01000349">
    <property type="protein sequence ID" value="OMI36226.1"/>
    <property type="molecule type" value="Genomic_DNA"/>
</dbReference>
<evidence type="ECO:0000259" key="2">
    <source>
        <dbReference type="Pfam" id="PF00975"/>
    </source>
</evidence>
<name>A0A1R1SD98_9ACTN</name>
<organism evidence="3 4">
    <name type="scientific">Streptomyces sparsogenes DSM 40356</name>
    <dbReference type="NCBI Taxonomy" id="1331668"/>
    <lineage>
        <taxon>Bacteria</taxon>
        <taxon>Bacillati</taxon>
        <taxon>Actinomycetota</taxon>
        <taxon>Actinomycetes</taxon>
        <taxon>Kitasatosporales</taxon>
        <taxon>Streptomycetaceae</taxon>
        <taxon>Streptomyces</taxon>
    </lineage>
</organism>
<dbReference type="SUPFAM" id="SSF53474">
    <property type="entry name" value="alpha/beta-Hydrolases"/>
    <property type="match status" value="1"/>
</dbReference>
<dbReference type="InterPro" id="IPR012223">
    <property type="entry name" value="TEII"/>
</dbReference>
<proteinExistence type="inferred from homology"/>
<reference evidence="3 4" key="1">
    <citation type="submission" date="2013-05" db="EMBL/GenBank/DDBJ databases">
        <title>Genome sequence of Streptomyces sparsogenes DSM 40356.</title>
        <authorList>
            <person name="Coyne S."/>
            <person name="Seebeck F.P."/>
        </authorList>
    </citation>
    <scope>NUCLEOTIDE SEQUENCE [LARGE SCALE GENOMIC DNA]</scope>
    <source>
        <strain evidence="3 4">DSM 40356</strain>
    </source>
</reference>
<dbReference type="InterPro" id="IPR001031">
    <property type="entry name" value="Thioesterase"/>
</dbReference>
<dbReference type="PANTHER" id="PTHR11487:SF0">
    <property type="entry name" value="S-ACYL FATTY ACID SYNTHASE THIOESTERASE, MEDIUM CHAIN"/>
    <property type="match status" value="1"/>
</dbReference>
<dbReference type="AlphaFoldDB" id="A0A1R1SD98"/>
<comment type="similarity">
    <text evidence="1">Belongs to the thioesterase family.</text>
</comment>
<comment type="caution">
    <text evidence="3">The sequence shown here is derived from an EMBL/GenBank/DDBJ whole genome shotgun (WGS) entry which is preliminary data.</text>
</comment>
<protein>
    <submittedName>
        <fullName evidence="3">Thioesterase</fullName>
    </submittedName>
</protein>
<dbReference type="PANTHER" id="PTHR11487">
    <property type="entry name" value="THIOESTERASE"/>
    <property type="match status" value="1"/>
</dbReference>